<dbReference type="EMBL" id="BDGG01000010">
    <property type="protein sequence ID" value="GAV03749.1"/>
    <property type="molecule type" value="Genomic_DNA"/>
</dbReference>
<keyword evidence="5" id="KW-0406">Ion transport</keyword>
<keyword evidence="3 9" id="KW-0812">Transmembrane</keyword>
<dbReference type="Pfam" id="PF07885">
    <property type="entry name" value="Ion_trans_2"/>
    <property type="match status" value="2"/>
</dbReference>
<accession>A0A1D1VYR9</accession>
<feature type="domain" description="Potassium channel" evidence="10">
    <location>
        <begin position="264"/>
        <end position="326"/>
    </location>
</feature>
<feature type="transmembrane region" description="Helical" evidence="9">
    <location>
        <begin position="179"/>
        <end position="203"/>
    </location>
</feature>
<dbReference type="InterPro" id="IPR003280">
    <property type="entry name" value="2pore_dom_K_chnl"/>
</dbReference>
<organism evidence="11 12">
    <name type="scientific">Ramazzottius varieornatus</name>
    <name type="common">Water bear</name>
    <name type="synonym">Tardigrade</name>
    <dbReference type="NCBI Taxonomy" id="947166"/>
    <lineage>
        <taxon>Eukaryota</taxon>
        <taxon>Metazoa</taxon>
        <taxon>Ecdysozoa</taxon>
        <taxon>Tardigrada</taxon>
        <taxon>Eutardigrada</taxon>
        <taxon>Parachela</taxon>
        <taxon>Hypsibioidea</taxon>
        <taxon>Ramazzottiidae</taxon>
        <taxon>Ramazzottius</taxon>
    </lineage>
</organism>
<comment type="subcellular location">
    <subcellularLocation>
        <location evidence="1">Membrane</location>
        <topology evidence="1">Multi-pass membrane protein</topology>
    </subcellularLocation>
</comment>
<evidence type="ECO:0000256" key="1">
    <source>
        <dbReference type="ARBA" id="ARBA00004141"/>
    </source>
</evidence>
<name>A0A1D1VYR9_RAMVA</name>
<feature type="transmembrane region" description="Helical" evidence="9">
    <location>
        <begin position="373"/>
        <end position="398"/>
    </location>
</feature>
<dbReference type="Gene3D" id="1.10.287.70">
    <property type="match status" value="1"/>
</dbReference>
<evidence type="ECO:0000256" key="3">
    <source>
        <dbReference type="ARBA" id="ARBA00022692"/>
    </source>
</evidence>
<dbReference type="SUPFAM" id="SSF81324">
    <property type="entry name" value="Voltage-gated potassium channels"/>
    <property type="match status" value="2"/>
</dbReference>
<evidence type="ECO:0000256" key="5">
    <source>
        <dbReference type="ARBA" id="ARBA00023065"/>
    </source>
</evidence>
<evidence type="ECO:0000256" key="6">
    <source>
        <dbReference type="ARBA" id="ARBA00023136"/>
    </source>
</evidence>
<keyword evidence="6 9" id="KW-0472">Membrane</keyword>
<feature type="transmembrane region" description="Helical" evidence="9">
    <location>
        <begin position="305"/>
        <end position="324"/>
    </location>
</feature>
<feature type="transmembrane region" description="Helical" evidence="9">
    <location>
        <begin position="274"/>
        <end position="293"/>
    </location>
</feature>
<feature type="region of interest" description="Disordered" evidence="8">
    <location>
        <begin position="52"/>
        <end position="90"/>
    </location>
</feature>
<keyword evidence="2" id="KW-0813">Transport</keyword>
<protein>
    <recommendedName>
        <fullName evidence="10">Potassium channel domain-containing protein</fullName>
    </recommendedName>
</protein>
<dbReference type="OrthoDB" id="297496at2759"/>
<dbReference type="GO" id="GO:0015271">
    <property type="term" value="F:outward rectifier potassium channel activity"/>
    <property type="evidence" value="ECO:0007669"/>
    <property type="project" value="TreeGrafter"/>
</dbReference>
<dbReference type="GO" id="GO:0022841">
    <property type="term" value="F:potassium ion leak channel activity"/>
    <property type="evidence" value="ECO:0007669"/>
    <property type="project" value="TreeGrafter"/>
</dbReference>
<comment type="caution">
    <text evidence="11">The sequence shown here is derived from an EMBL/GenBank/DDBJ whole genome shotgun (WGS) entry which is preliminary data.</text>
</comment>
<dbReference type="GO" id="GO:0030322">
    <property type="term" value="P:stabilization of membrane potential"/>
    <property type="evidence" value="ECO:0007669"/>
    <property type="project" value="TreeGrafter"/>
</dbReference>
<feature type="transmembrane region" description="Helical" evidence="9">
    <location>
        <begin position="404"/>
        <end position="423"/>
    </location>
</feature>
<evidence type="ECO:0000313" key="12">
    <source>
        <dbReference type="Proteomes" id="UP000186922"/>
    </source>
</evidence>
<keyword evidence="4 9" id="KW-1133">Transmembrane helix</keyword>
<evidence type="ECO:0000256" key="9">
    <source>
        <dbReference type="SAM" id="Phobius"/>
    </source>
</evidence>
<dbReference type="PANTHER" id="PTHR11003">
    <property type="entry name" value="POTASSIUM CHANNEL, SUBFAMILY K"/>
    <property type="match status" value="1"/>
</dbReference>
<feature type="domain" description="Potassium channel" evidence="10">
    <location>
        <begin position="384"/>
        <end position="466"/>
    </location>
</feature>
<dbReference type="InterPro" id="IPR013099">
    <property type="entry name" value="K_chnl_dom"/>
</dbReference>
<evidence type="ECO:0000256" key="8">
    <source>
        <dbReference type="SAM" id="MobiDB-lite"/>
    </source>
</evidence>
<evidence type="ECO:0000256" key="7">
    <source>
        <dbReference type="ARBA" id="ARBA00023303"/>
    </source>
</evidence>
<gene>
    <name evidence="11" type="primary">RvY_14132-1</name>
    <name evidence="11" type="synonym">RvY_14132.1</name>
    <name evidence="11" type="ORF">RvY_14132</name>
</gene>
<evidence type="ECO:0000256" key="2">
    <source>
        <dbReference type="ARBA" id="ARBA00022448"/>
    </source>
</evidence>
<feature type="compositionally biased region" description="Basic and acidic residues" evidence="8">
    <location>
        <begin position="60"/>
        <end position="90"/>
    </location>
</feature>
<keyword evidence="7" id="KW-0407">Ion channel</keyword>
<keyword evidence="12" id="KW-1185">Reference proteome</keyword>
<feature type="transmembrane region" description="Helical" evidence="9">
    <location>
        <begin position="444"/>
        <end position="463"/>
    </location>
</feature>
<dbReference type="GO" id="GO:0005886">
    <property type="term" value="C:plasma membrane"/>
    <property type="evidence" value="ECO:0007669"/>
    <property type="project" value="TreeGrafter"/>
</dbReference>
<dbReference type="PANTHER" id="PTHR11003:SF334">
    <property type="entry name" value="FI03418P"/>
    <property type="match status" value="1"/>
</dbReference>
<proteinExistence type="predicted"/>
<dbReference type="Proteomes" id="UP000186922">
    <property type="component" value="Unassembled WGS sequence"/>
</dbReference>
<dbReference type="AlphaFoldDB" id="A0A1D1VYR9"/>
<evidence type="ECO:0000313" key="11">
    <source>
        <dbReference type="EMBL" id="GAV03749.1"/>
    </source>
</evidence>
<evidence type="ECO:0000256" key="4">
    <source>
        <dbReference type="ARBA" id="ARBA00022989"/>
    </source>
</evidence>
<reference evidence="11 12" key="1">
    <citation type="journal article" date="2016" name="Nat. Commun.">
        <title>Extremotolerant tardigrade genome and improved radiotolerance of human cultured cells by tardigrade-unique protein.</title>
        <authorList>
            <person name="Hashimoto T."/>
            <person name="Horikawa D.D."/>
            <person name="Saito Y."/>
            <person name="Kuwahara H."/>
            <person name="Kozuka-Hata H."/>
            <person name="Shin-I T."/>
            <person name="Minakuchi Y."/>
            <person name="Ohishi K."/>
            <person name="Motoyama A."/>
            <person name="Aizu T."/>
            <person name="Enomoto A."/>
            <person name="Kondo K."/>
            <person name="Tanaka S."/>
            <person name="Hara Y."/>
            <person name="Koshikawa S."/>
            <person name="Sagara H."/>
            <person name="Miura T."/>
            <person name="Yokobori S."/>
            <person name="Miyagawa K."/>
            <person name="Suzuki Y."/>
            <person name="Kubo T."/>
            <person name="Oyama M."/>
            <person name="Kohara Y."/>
            <person name="Fujiyama A."/>
            <person name="Arakawa K."/>
            <person name="Katayama T."/>
            <person name="Toyoda A."/>
            <person name="Kunieda T."/>
        </authorList>
    </citation>
    <scope>NUCLEOTIDE SEQUENCE [LARGE SCALE GENOMIC DNA]</scope>
    <source>
        <strain evidence="11 12">YOKOZUNA-1</strain>
    </source>
</reference>
<dbReference type="STRING" id="947166.A0A1D1VYR9"/>
<evidence type="ECO:0000259" key="10">
    <source>
        <dbReference type="Pfam" id="PF07885"/>
    </source>
</evidence>
<sequence>MENEGDDVGVNMPLRRASHDQALHGPASSHPRRVSHDQLRVVRTANGHALITTSVPAPQHSRDPRHSQHSLHRQETHVSDGREEAARDYHVSRRGSIRILLNQTSRALGLPYEPSTPEQQPTSLNSRVFQFQRQTTTSSLNLPSGPNMALDTSRSVASSQTQRDQSLEQRCCETSVSRLLAHSILVMVVGAYVLMGTLLYVYIIGPEEAAFEAAKTNKPFDVEAVMEYLNTAVLKQFPVRDSNVTLYYPNLDNFRSYLKYHVKAAGVYENKRDFSAVSGILYSVSIISGVGIGNPPRTWLGKVVTFPYCFFGVPLFALFLYVIGDDVSKLIAVMYHESLCCSMCRQRDKSLEARQFQAASGNDLKEGYRRIQACVPVSLMLVLTAFYVMLAVLIFGLWENWDTIQSIYFCVMVLFTVGLIDEIPGDHIDHRLTSMTSHIRRSLVIVYIICGWLLIAATFHAVASRILMQKKKRQFKLTMQSRTASMIFRHNQPPATSNHHNNV</sequence>